<sequence length="210" mass="23349">MELGQRIDSLEEYAASNEHDNMVALSNDLNAKILNDNAAFGQIRETLAGVHVARHSGVKIQVLIIGAKNMEANIQLCERVHGQSSSDAEDSVISDPSTAPSIRPKQRAEKNENDNEETTNVMNVPLFNKLHHDLNNASGRAKDTDFDMLQNRFIDNPALALGAFMKDVFDFQLTLCETGELESSPVRHSFEPFQLWCGILAERKKKAKSN</sequence>
<accession>A0ABR1I4V8</accession>
<evidence type="ECO:0000313" key="2">
    <source>
        <dbReference type="EMBL" id="KAK7427953.1"/>
    </source>
</evidence>
<dbReference type="Proteomes" id="UP001498421">
    <property type="component" value="Unassembled WGS sequence"/>
</dbReference>
<name>A0ABR1I4V8_9HYPO</name>
<organism evidence="2 3">
    <name type="scientific">Neonectria magnoliae</name>
    <dbReference type="NCBI Taxonomy" id="2732573"/>
    <lineage>
        <taxon>Eukaryota</taxon>
        <taxon>Fungi</taxon>
        <taxon>Dikarya</taxon>
        <taxon>Ascomycota</taxon>
        <taxon>Pezizomycotina</taxon>
        <taxon>Sordariomycetes</taxon>
        <taxon>Hypocreomycetidae</taxon>
        <taxon>Hypocreales</taxon>
        <taxon>Nectriaceae</taxon>
        <taxon>Neonectria</taxon>
    </lineage>
</organism>
<dbReference type="EMBL" id="JAZAVK010000047">
    <property type="protein sequence ID" value="KAK7427953.1"/>
    <property type="molecule type" value="Genomic_DNA"/>
</dbReference>
<evidence type="ECO:0000256" key="1">
    <source>
        <dbReference type="SAM" id="MobiDB-lite"/>
    </source>
</evidence>
<proteinExistence type="predicted"/>
<feature type="region of interest" description="Disordered" evidence="1">
    <location>
        <begin position="85"/>
        <end position="118"/>
    </location>
</feature>
<reference evidence="2 3" key="1">
    <citation type="journal article" date="2025" name="Microbiol. Resour. Announc.">
        <title>Draft genome sequences for Neonectria magnoliae and Neonectria punicea, canker pathogens of Liriodendron tulipifera and Acer saccharum in West Virginia.</title>
        <authorList>
            <person name="Petronek H.M."/>
            <person name="Kasson M.T."/>
            <person name="Metheny A.M."/>
            <person name="Stauder C.M."/>
            <person name="Lovett B."/>
            <person name="Lynch S.C."/>
            <person name="Garnas J.R."/>
            <person name="Kasson L.R."/>
            <person name="Stajich J.E."/>
        </authorList>
    </citation>
    <scope>NUCLEOTIDE SEQUENCE [LARGE SCALE GENOMIC DNA]</scope>
    <source>
        <strain evidence="2 3">NRRL 64651</strain>
    </source>
</reference>
<evidence type="ECO:0000313" key="3">
    <source>
        <dbReference type="Proteomes" id="UP001498421"/>
    </source>
</evidence>
<gene>
    <name evidence="2" type="ORF">QQZ08_005566</name>
</gene>
<protein>
    <submittedName>
        <fullName evidence="2">Uncharacterized protein</fullName>
    </submittedName>
</protein>
<comment type="caution">
    <text evidence="2">The sequence shown here is derived from an EMBL/GenBank/DDBJ whole genome shotgun (WGS) entry which is preliminary data.</text>
</comment>
<keyword evidence="3" id="KW-1185">Reference proteome</keyword>